<dbReference type="CDD" id="cd00609">
    <property type="entry name" value="AAT_like"/>
    <property type="match status" value="1"/>
</dbReference>
<feature type="domain" description="Aminotransferase class I/classII large" evidence="4">
    <location>
        <begin position="33"/>
        <end position="417"/>
    </location>
</feature>
<dbReference type="Gene3D" id="3.90.1150.10">
    <property type="entry name" value="Aspartate Aminotransferase, domain 1"/>
    <property type="match status" value="2"/>
</dbReference>
<evidence type="ECO:0000256" key="1">
    <source>
        <dbReference type="ARBA" id="ARBA00001933"/>
    </source>
</evidence>
<reference evidence="5" key="1">
    <citation type="submission" date="2019-07" db="EMBL/GenBank/DDBJ databases">
        <title>Toxilogical consequences of a new and cryptic species of cyanobacteria (Komarekiella delphini-convector) recovered from the epidermis of a bottlenose dolphin and 1500 ft. in the air.</title>
        <authorList>
            <person name="Brown A.O."/>
            <person name="Dvorak P."/>
            <person name="Villanueva C.D."/>
            <person name="Foss A.J."/>
            <person name="Garvey A.D."/>
            <person name="Gibson Q.A."/>
            <person name="Johansen J.R."/>
            <person name="Casamatta D.A."/>
        </authorList>
    </citation>
    <scope>NUCLEOTIDE SEQUENCE</scope>
    <source>
        <strain evidence="5">SJRDD-AB1</strain>
    </source>
</reference>
<dbReference type="EMBL" id="VJXY01000012">
    <property type="protein sequence ID" value="MBD6616700.1"/>
    <property type="molecule type" value="Genomic_DNA"/>
</dbReference>
<evidence type="ECO:0000259" key="4">
    <source>
        <dbReference type="Pfam" id="PF00155"/>
    </source>
</evidence>
<comment type="caution">
    <text evidence="5">The sequence shown here is derived from an EMBL/GenBank/DDBJ whole genome shotgun (WGS) entry which is preliminary data.</text>
</comment>
<dbReference type="InterPro" id="IPR015421">
    <property type="entry name" value="PyrdxlP-dep_Trfase_major"/>
</dbReference>
<evidence type="ECO:0000256" key="3">
    <source>
        <dbReference type="ARBA" id="ARBA00022679"/>
    </source>
</evidence>
<dbReference type="InterPro" id="IPR015422">
    <property type="entry name" value="PyrdxlP-dep_Trfase_small"/>
</dbReference>
<sequence length="422" mass="46036">MQFAKRLQPLQSNVFADMDKAKATALAAGRQLIDLSLGSSDLPAEAHVIEAIVQSLHDHSTHGYLLFNGTQAFRQAAANWYEHKFGIKVDPQTEVLPLIGSQEGTAHLPLALLNPGDFALLQDPGYPSHAGGVYLASGQIYPMPLRAENGFLPEFADIPAPVLTQSRMMVLSYPHNPTAAIAPLSFFQEAVAFCQQHNLVLVHDFPYVDLVFEAGEWENSHHSPKSKIRLGKFATEGNPPCNFPQNPKSLVPSILQADPDKSVSIEFFTLSKSYNMGGFRIGYAIGNAQLINALRQVKAAVDFNQYRGILNGAIAALTGPQTGVQSAVATFRQRRDAFITALHHIGWHVSTPKATMYIWAKLPSPWSQNSIEFCTQLVKQTGIAASPGAGFGKSGEGYVRFALVHEPPLLENAVKRIAEFLN</sequence>
<dbReference type="AlphaFoldDB" id="A0AA40SX26"/>
<dbReference type="InterPro" id="IPR015424">
    <property type="entry name" value="PyrdxlP-dep_Trfase"/>
</dbReference>
<dbReference type="InterPro" id="IPR050881">
    <property type="entry name" value="LL-DAP_aminotransferase"/>
</dbReference>
<keyword evidence="3 5" id="KW-0808">Transferase</keyword>
<keyword evidence="2 5" id="KW-0032">Aminotransferase</keyword>
<evidence type="ECO:0000313" key="6">
    <source>
        <dbReference type="Proteomes" id="UP001165986"/>
    </source>
</evidence>
<dbReference type="NCBIfam" id="NF005613">
    <property type="entry name" value="PRK07366.1"/>
    <property type="match status" value="1"/>
</dbReference>
<proteinExistence type="predicted"/>
<dbReference type="Pfam" id="PF00155">
    <property type="entry name" value="Aminotran_1_2"/>
    <property type="match status" value="1"/>
</dbReference>
<comment type="cofactor">
    <cofactor evidence="1">
        <name>pyridoxal 5'-phosphate</name>
        <dbReference type="ChEBI" id="CHEBI:597326"/>
    </cofactor>
</comment>
<dbReference type="GO" id="GO:0010285">
    <property type="term" value="F:L,L-diaminopimelate aminotransferase activity"/>
    <property type="evidence" value="ECO:0007669"/>
    <property type="project" value="UniProtKB-EC"/>
</dbReference>
<evidence type="ECO:0000256" key="2">
    <source>
        <dbReference type="ARBA" id="ARBA00022576"/>
    </source>
</evidence>
<dbReference type="InterPro" id="IPR004839">
    <property type="entry name" value="Aminotransferase_I/II_large"/>
</dbReference>
<dbReference type="EC" id="2.6.1.83" evidence="5"/>
<organism evidence="5 6">
    <name type="scientific">Komarekiella delphini-convector SJRDD-AB1</name>
    <dbReference type="NCBI Taxonomy" id="2593771"/>
    <lineage>
        <taxon>Bacteria</taxon>
        <taxon>Bacillati</taxon>
        <taxon>Cyanobacteriota</taxon>
        <taxon>Cyanophyceae</taxon>
        <taxon>Nostocales</taxon>
        <taxon>Nostocaceae</taxon>
        <taxon>Komarekiella</taxon>
        <taxon>Komarekiella delphini-convector</taxon>
    </lineage>
</organism>
<dbReference type="PANTHER" id="PTHR42832:SF2">
    <property type="entry name" value="ASPARTATE TRANSAMINASE"/>
    <property type="match status" value="1"/>
</dbReference>
<keyword evidence="6" id="KW-1185">Reference proteome</keyword>
<dbReference type="Gene3D" id="3.40.640.10">
    <property type="entry name" value="Type I PLP-dependent aspartate aminotransferase-like (Major domain)"/>
    <property type="match status" value="2"/>
</dbReference>
<dbReference type="SUPFAM" id="SSF53383">
    <property type="entry name" value="PLP-dependent transferases"/>
    <property type="match status" value="1"/>
</dbReference>
<dbReference type="GO" id="GO:0030170">
    <property type="term" value="F:pyridoxal phosphate binding"/>
    <property type="evidence" value="ECO:0007669"/>
    <property type="project" value="InterPro"/>
</dbReference>
<evidence type="ECO:0000313" key="5">
    <source>
        <dbReference type="EMBL" id="MBD6616700.1"/>
    </source>
</evidence>
<accession>A0AA40SX26</accession>
<name>A0AA40SX26_9NOST</name>
<protein>
    <submittedName>
        <fullName evidence="5">LL-diaminopimelate aminotransferase</fullName>
        <ecNumber evidence="5">2.6.1.83</ecNumber>
    </submittedName>
</protein>
<dbReference type="PANTHER" id="PTHR42832">
    <property type="entry name" value="AMINO ACID AMINOTRANSFERASE"/>
    <property type="match status" value="1"/>
</dbReference>
<dbReference type="Proteomes" id="UP001165986">
    <property type="component" value="Unassembled WGS sequence"/>
</dbReference>
<gene>
    <name evidence="5" type="ORF">FNW02_12880</name>
</gene>